<comment type="similarity">
    <text evidence="1">Belongs to the universal stress protein A family.</text>
</comment>
<sequence length="349" mass="37987">MPVAEDTFALTKPWGIRPRHPFSPRLTSLPMLEINDLLVARDFSSVSNRAVRYALDVAARTGATLHVLHAEVLHEASNPDAEGGGRSPGHDIPRFRDEVRQESTVSADALDAVAIKEVERRDVSAGPAILNYAAETGVDLIALGTHGRRGPSRILLGSVAEEVVRRSDQPVLTVRGDAEEQTEVHPRIVDRILVPVDFSEPSREALRTAKEWAALYDASIDVLHVVAERIQPAFYTGGVQSIYDMEPDIEQKMMDRLEAFVADTGGPERTIRPHVMVGNAAPDIAEFVDAESVDLVAMSTHGRTGLDRFLLGSVAEKIIRHVHCPVLTMKPFGTTFAPSEDTAESDAGA</sequence>
<dbReference type="EnsemblBacteria" id="ABC44804">
    <property type="protein sequence ID" value="ABC44804"/>
    <property type="gene ID" value="SRU_1314"/>
</dbReference>
<dbReference type="Gene3D" id="3.40.50.620">
    <property type="entry name" value="HUPs"/>
    <property type="match status" value="2"/>
</dbReference>
<dbReference type="STRING" id="309807.SRU_1314"/>
<dbReference type="EMBL" id="CP000159">
    <property type="protein sequence ID" value="ABC44804.1"/>
    <property type="molecule type" value="Genomic_DNA"/>
</dbReference>
<dbReference type="PANTHER" id="PTHR46268:SF6">
    <property type="entry name" value="UNIVERSAL STRESS PROTEIN UP12"/>
    <property type="match status" value="1"/>
</dbReference>
<dbReference type="InterPro" id="IPR006016">
    <property type="entry name" value="UspA"/>
</dbReference>
<protein>
    <submittedName>
        <fullName evidence="3">Universal stress protein</fullName>
    </submittedName>
</protein>
<evidence type="ECO:0000313" key="4">
    <source>
        <dbReference type="Proteomes" id="UP000008674"/>
    </source>
</evidence>
<dbReference type="OrthoDB" id="1522603at2"/>
<dbReference type="CDD" id="cd00293">
    <property type="entry name" value="USP-like"/>
    <property type="match status" value="2"/>
</dbReference>
<dbReference type="KEGG" id="sru:SRU_1314"/>
<evidence type="ECO:0000256" key="1">
    <source>
        <dbReference type="ARBA" id="ARBA00008791"/>
    </source>
</evidence>
<proteinExistence type="inferred from homology"/>
<keyword evidence="4" id="KW-1185">Reference proteome</keyword>
<feature type="domain" description="UspA" evidence="2">
    <location>
        <begin position="37"/>
        <end position="175"/>
    </location>
</feature>
<evidence type="ECO:0000259" key="2">
    <source>
        <dbReference type="Pfam" id="PF00582"/>
    </source>
</evidence>
<dbReference type="Proteomes" id="UP000008674">
    <property type="component" value="Chromosome"/>
</dbReference>
<dbReference type="PRINTS" id="PR01438">
    <property type="entry name" value="UNVRSLSTRESS"/>
</dbReference>
<dbReference type="InterPro" id="IPR006015">
    <property type="entry name" value="Universal_stress_UspA"/>
</dbReference>
<dbReference type="Pfam" id="PF00582">
    <property type="entry name" value="Usp"/>
    <property type="match status" value="2"/>
</dbReference>
<gene>
    <name evidence="3" type="ordered locus">SRU_1314</name>
</gene>
<reference evidence="3 4" key="1">
    <citation type="journal article" date="2005" name="Proc. Natl. Acad. Sci. U.S.A.">
        <title>The genome of Salinibacter ruber: convergence and gene exchange among hyperhalophilic bacteria and archaea.</title>
        <authorList>
            <person name="Mongodin E.F."/>
            <person name="Nelson K.E."/>
            <person name="Daugherty S."/>
            <person name="Deboy R.T."/>
            <person name="Wister J."/>
            <person name="Khouri H."/>
            <person name="Weidman J."/>
            <person name="Walsh D.A."/>
            <person name="Papke R.T."/>
            <person name="Sanchez Perez G."/>
            <person name="Sharma A.K."/>
            <person name="Nesbo C.L."/>
            <person name="MacLeod D."/>
            <person name="Bapteste E."/>
            <person name="Doolittle W.F."/>
            <person name="Charlebois R.L."/>
            <person name="Legault B."/>
            <person name="Rodriguez-Valera F."/>
        </authorList>
    </citation>
    <scope>NUCLEOTIDE SEQUENCE [LARGE SCALE GENOMIC DNA]</scope>
    <source>
        <strain evidence="4">DSM 13855 / CECT 5946 / M31</strain>
    </source>
</reference>
<dbReference type="AlphaFoldDB" id="Q2S2Z3"/>
<dbReference type="PANTHER" id="PTHR46268">
    <property type="entry name" value="STRESS RESPONSE PROTEIN NHAX"/>
    <property type="match status" value="1"/>
</dbReference>
<evidence type="ECO:0000313" key="3">
    <source>
        <dbReference type="EMBL" id="ABC44804.1"/>
    </source>
</evidence>
<dbReference type="eggNOG" id="COG0589">
    <property type="taxonomic scope" value="Bacteria"/>
</dbReference>
<name>Q2S2Z3_SALRD</name>
<feature type="domain" description="UspA" evidence="2">
    <location>
        <begin position="190"/>
        <end position="328"/>
    </location>
</feature>
<dbReference type="HOGENOM" id="CLU_049301_2_1_10"/>
<accession>Q2S2Z3</accession>
<dbReference type="InterPro" id="IPR014729">
    <property type="entry name" value="Rossmann-like_a/b/a_fold"/>
</dbReference>
<dbReference type="SUPFAM" id="SSF52402">
    <property type="entry name" value="Adenine nucleotide alpha hydrolases-like"/>
    <property type="match status" value="2"/>
</dbReference>
<organism evidence="3 4">
    <name type="scientific">Salinibacter ruber (strain DSM 13855 / M31)</name>
    <dbReference type="NCBI Taxonomy" id="309807"/>
    <lineage>
        <taxon>Bacteria</taxon>
        <taxon>Pseudomonadati</taxon>
        <taxon>Rhodothermota</taxon>
        <taxon>Rhodothermia</taxon>
        <taxon>Rhodothermales</taxon>
        <taxon>Salinibacteraceae</taxon>
        <taxon>Salinibacter</taxon>
    </lineage>
</organism>